<evidence type="ECO:0000256" key="5">
    <source>
        <dbReference type="ARBA" id="ARBA00023125"/>
    </source>
</evidence>
<keyword evidence="6 7" id="KW-0804">Transcription</keyword>
<gene>
    <name evidence="7" type="primary">rex</name>
    <name evidence="9" type="ORF">EDD73_1335</name>
</gene>
<dbReference type="SUPFAM" id="SSF46785">
    <property type="entry name" value="Winged helix' DNA-binding domain"/>
    <property type="match status" value="1"/>
</dbReference>
<evidence type="ECO:0000256" key="1">
    <source>
        <dbReference type="ARBA" id="ARBA00022490"/>
    </source>
</evidence>
<sequence length="218" mass="23716">MKISKIPEPTVIRLSVYSRFLNQATKNGLDIISSDELGVLVGIPPAQVRKDLSYFGEFGIRGVGYKVPALCDQVDKLLGTHQVCPCIVVGAGRLGNYIAQYPLLRDRGFHTLALFDIDPAKWQAYADRENGHSHPLPPVYPLGDLAQFTAEHPISIGVIAVPADQAQAVLEQLLQCQITHIINVAPVILHAPPHAEVRNIDIGQSLGILSFSLGFNTL</sequence>
<dbReference type="GO" id="GO:0045892">
    <property type="term" value="P:negative regulation of DNA-templated transcription"/>
    <property type="evidence" value="ECO:0007669"/>
    <property type="project" value="InterPro"/>
</dbReference>
<evidence type="ECO:0000256" key="6">
    <source>
        <dbReference type="ARBA" id="ARBA00023163"/>
    </source>
</evidence>
<dbReference type="GO" id="GO:0003677">
    <property type="term" value="F:DNA binding"/>
    <property type="evidence" value="ECO:0007669"/>
    <property type="project" value="UniProtKB-UniRule"/>
</dbReference>
<comment type="caution">
    <text evidence="9">The sequence shown here is derived from an EMBL/GenBank/DDBJ whole genome shotgun (WGS) entry which is preliminary data.</text>
</comment>
<dbReference type="GO" id="GO:0003700">
    <property type="term" value="F:DNA-binding transcription factor activity"/>
    <property type="evidence" value="ECO:0007669"/>
    <property type="project" value="UniProtKB-UniRule"/>
</dbReference>
<evidence type="ECO:0000256" key="3">
    <source>
        <dbReference type="ARBA" id="ARBA00023015"/>
    </source>
</evidence>
<dbReference type="InterPro" id="IPR009718">
    <property type="entry name" value="Rex_DNA-bd_C_dom"/>
</dbReference>
<protein>
    <recommendedName>
        <fullName evidence="7">Redox-sensing transcriptional repressor Rex</fullName>
    </recommendedName>
</protein>
<dbReference type="NCBIfam" id="NF003996">
    <property type="entry name" value="PRK05472.2-5"/>
    <property type="match status" value="1"/>
</dbReference>
<dbReference type="Proteomes" id="UP000294813">
    <property type="component" value="Unassembled WGS sequence"/>
</dbReference>
<dbReference type="InterPro" id="IPR036291">
    <property type="entry name" value="NAD(P)-bd_dom_sf"/>
</dbReference>
<keyword evidence="1 7" id="KW-0963">Cytoplasm</keyword>
<dbReference type="InterPro" id="IPR036390">
    <property type="entry name" value="WH_DNA-bd_sf"/>
</dbReference>
<keyword evidence="4 7" id="KW-0520">NAD</keyword>
<evidence type="ECO:0000256" key="2">
    <source>
        <dbReference type="ARBA" id="ARBA00022491"/>
    </source>
</evidence>
<accession>A0A4R2RBS2</accession>
<organism evidence="9 10">
    <name type="scientific">Heliophilum fasciatum</name>
    <dbReference type="NCBI Taxonomy" id="35700"/>
    <lineage>
        <taxon>Bacteria</taxon>
        <taxon>Bacillati</taxon>
        <taxon>Bacillota</taxon>
        <taxon>Clostridia</taxon>
        <taxon>Eubacteriales</taxon>
        <taxon>Heliobacteriaceae</taxon>
        <taxon>Heliophilum</taxon>
    </lineage>
</organism>
<dbReference type="Pfam" id="PF02629">
    <property type="entry name" value="CoA_binding"/>
    <property type="match status" value="1"/>
</dbReference>
<dbReference type="AlphaFoldDB" id="A0A4R2RBS2"/>
<dbReference type="NCBIfam" id="NF003995">
    <property type="entry name" value="PRK05472.2-4"/>
    <property type="match status" value="1"/>
</dbReference>
<evidence type="ECO:0000259" key="8">
    <source>
        <dbReference type="SMART" id="SM00881"/>
    </source>
</evidence>
<comment type="similarity">
    <text evidence="7">Belongs to the transcriptional regulatory Rex family.</text>
</comment>
<dbReference type="Gene3D" id="1.10.10.10">
    <property type="entry name" value="Winged helix-like DNA-binding domain superfamily/Winged helix DNA-binding domain"/>
    <property type="match status" value="1"/>
</dbReference>
<dbReference type="SUPFAM" id="SSF51735">
    <property type="entry name" value="NAD(P)-binding Rossmann-fold domains"/>
    <property type="match status" value="1"/>
</dbReference>
<feature type="domain" description="CoA-binding" evidence="8">
    <location>
        <begin position="79"/>
        <end position="188"/>
    </location>
</feature>
<evidence type="ECO:0000313" key="9">
    <source>
        <dbReference type="EMBL" id="TCP60802.1"/>
    </source>
</evidence>
<keyword evidence="2 7" id="KW-0678">Repressor</keyword>
<keyword evidence="5 7" id="KW-0238">DNA-binding</keyword>
<comment type="subunit">
    <text evidence="7">Homodimer.</text>
</comment>
<dbReference type="InterPro" id="IPR022876">
    <property type="entry name" value="Tscrpt_rep_Rex"/>
</dbReference>
<dbReference type="OrthoDB" id="9784760at2"/>
<dbReference type="InterPro" id="IPR036388">
    <property type="entry name" value="WH-like_DNA-bd_sf"/>
</dbReference>
<dbReference type="GO" id="GO:0051775">
    <property type="term" value="P:response to redox state"/>
    <property type="evidence" value="ECO:0007669"/>
    <property type="project" value="InterPro"/>
</dbReference>
<comment type="subcellular location">
    <subcellularLocation>
        <location evidence="7">Cytoplasm</location>
    </subcellularLocation>
</comment>
<dbReference type="Pfam" id="PF06971">
    <property type="entry name" value="Put_DNA-bind_N"/>
    <property type="match status" value="1"/>
</dbReference>
<evidence type="ECO:0000313" key="10">
    <source>
        <dbReference type="Proteomes" id="UP000294813"/>
    </source>
</evidence>
<dbReference type="PANTHER" id="PTHR35786:SF1">
    <property type="entry name" value="REDOX-SENSING TRANSCRIPTIONAL REPRESSOR REX 1"/>
    <property type="match status" value="1"/>
</dbReference>
<dbReference type="InterPro" id="IPR003781">
    <property type="entry name" value="CoA-bd"/>
</dbReference>
<dbReference type="PANTHER" id="PTHR35786">
    <property type="entry name" value="REDOX-SENSING TRANSCRIPTIONAL REPRESSOR REX"/>
    <property type="match status" value="1"/>
</dbReference>
<reference evidence="9 10" key="1">
    <citation type="submission" date="2019-03" db="EMBL/GenBank/DDBJ databases">
        <title>Genomic Encyclopedia of Type Strains, Phase IV (KMG-IV): sequencing the most valuable type-strain genomes for metagenomic binning, comparative biology and taxonomic classification.</title>
        <authorList>
            <person name="Goeker M."/>
        </authorList>
    </citation>
    <scope>NUCLEOTIDE SEQUENCE [LARGE SCALE GENOMIC DNA]</scope>
    <source>
        <strain evidence="9 10">DSM 11170</strain>
    </source>
</reference>
<keyword evidence="10" id="KW-1185">Reference proteome</keyword>
<dbReference type="Gene3D" id="3.40.50.720">
    <property type="entry name" value="NAD(P)-binding Rossmann-like Domain"/>
    <property type="match status" value="1"/>
</dbReference>
<keyword evidence="3 7" id="KW-0805">Transcription regulation</keyword>
<dbReference type="GO" id="GO:0005737">
    <property type="term" value="C:cytoplasm"/>
    <property type="evidence" value="ECO:0007669"/>
    <property type="project" value="UniProtKB-SubCell"/>
</dbReference>
<dbReference type="HAMAP" id="MF_01131">
    <property type="entry name" value="Rex"/>
    <property type="match status" value="1"/>
</dbReference>
<dbReference type="RefSeq" id="WP_131920605.1">
    <property type="nucleotide sequence ID" value="NZ_JAOQNU010000034.1"/>
</dbReference>
<proteinExistence type="inferred from homology"/>
<evidence type="ECO:0000256" key="4">
    <source>
        <dbReference type="ARBA" id="ARBA00023027"/>
    </source>
</evidence>
<dbReference type="NCBIfam" id="NF003994">
    <property type="entry name" value="PRK05472.2-3"/>
    <property type="match status" value="1"/>
</dbReference>
<evidence type="ECO:0000256" key="7">
    <source>
        <dbReference type="HAMAP-Rule" id="MF_01131"/>
    </source>
</evidence>
<feature type="binding site" evidence="7">
    <location>
        <begin position="90"/>
        <end position="95"/>
    </location>
    <ligand>
        <name>NAD(+)</name>
        <dbReference type="ChEBI" id="CHEBI:57540"/>
    </ligand>
</feature>
<feature type="DNA-binding region" description="H-T-H motif" evidence="7">
    <location>
        <begin position="16"/>
        <end position="55"/>
    </location>
</feature>
<name>A0A4R2RBS2_9FIRM</name>
<dbReference type="EMBL" id="SLXT01000033">
    <property type="protein sequence ID" value="TCP60802.1"/>
    <property type="molecule type" value="Genomic_DNA"/>
</dbReference>
<dbReference type="SMART" id="SM00881">
    <property type="entry name" value="CoA_binding"/>
    <property type="match status" value="1"/>
</dbReference>
<comment type="function">
    <text evidence="7">Modulates transcription in response to changes in cellular NADH/NAD(+) redox state.</text>
</comment>